<evidence type="ECO:0000256" key="3">
    <source>
        <dbReference type="ARBA" id="ARBA00022695"/>
    </source>
</evidence>
<dbReference type="EMBL" id="JBFDAA010000006">
    <property type="protein sequence ID" value="KAL1131198.1"/>
    <property type="molecule type" value="Genomic_DNA"/>
</dbReference>
<keyword evidence="2" id="KW-0808">Transferase</keyword>
<dbReference type="Pfam" id="PF17921">
    <property type="entry name" value="Integrase_H2C2"/>
    <property type="match status" value="1"/>
</dbReference>
<evidence type="ECO:0000256" key="4">
    <source>
        <dbReference type="ARBA" id="ARBA00022722"/>
    </source>
</evidence>
<evidence type="ECO:0000259" key="9">
    <source>
        <dbReference type="Pfam" id="PF17921"/>
    </source>
</evidence>
<evidence type="ECO:0000256" key="1">
    <source>
        <dbReference type="ARBA" id="ARBA00012493"/>
    </source>
</evidence>
<accession>A0ABD0Z532</accession>
<dbReference type="Proteomes" id="UP001558652">
    <property type="component" value="Unassembled WGS sequence"/>
</dbReference>
<dbReference type="Gene3D" id="1.10.340.70">
    <property type="match status" value="1"/>
</dbReference>
<dbReference type="GO" id="GO:0004519">
    <property type="term" value="F:endonuclease activity"/>
    <property type="evidence" value="ECO:0007669"/>
    <property type="project" value="UniProtKB-KW"/>
</dbReference>
<keyword evidence="7" id="KW-0695">RNA-directed DNA polymerase</keyword>
<dbReference type="InterPro" id="IPR050951">
    <property type="entry name" value="Retrovirus_Pol_polyprotein"/>
</dbReference>
<feature type="domain" description="Integrase zinc-binding" evidence="9">
    <location>
        <begin position="280"/>
        <end position="335"/>
    </location>
</feature>
<evidence type="ECO:0000256" key="2">
    <source>
        <dbReference type="ARBA" id="ARBA00022679"/>
    </source>
</evidence>
<reference evidence="10 11" key="1">
    <citation type="submission" date="2024-07" db="EMBL/GenBank/DDBJ databases">
        <title>Chromosome-level genome assembly of the water stick insect Ranatra chinensis (Heteroptera: Nepidae).</title>
        <authorList>
            <person name="Liu X."/>
        </authorList>
    </citation>
    <scope>NUCLEOTIDE SEQUENCE [LARGE SCALE GENOMIC DNA]</scope>
    <source>
        <strain evidence="10">Cailab_2021Rc</strain>
        <tissue evidence="10">Muscle</tissue>
    </source>
</reference>
<dbReference type="EC" id="2.7.7.49" evidence="1"/>
<dbReference type="Pfam" id="PF17917">
    <property type="entry name" value="RT_RNaseH"/>
    <property type="match status" value="1"/>
</dbReference>
<evidence type="ECO:0000256" key="5">
    <source>
        <dbReference type="ARBA" id="ARBA00022759"/>
    </source>
</evidence>
<proteinExistence type="predicted"/>
<keyword evidence="5" id="KW-0255">Endonuclease</keyword>
<evidence type="ECO:0000256" key="7">
    <source>
        <dbReference type="ARBA" id="ARBA00022918"/>
    </source>
</evidence>
<name>A0ABD0Z532_9HEMI</name>
<keyword evidence="11" id="KW-1185">Reference proteome</keyword>
<keyword evidence="6" id="KW-0378">Hydrolase</keyword>
<evidence type="ECO:0000313" key="11">
    <source>
        <dbReference type="Proteomes" id="UP001558652"/>
    </source>
</evidence>
<gene>
    <name evidence="10" type="ORF">AAG570_010816</name>
</gene>
<dbReference type="InterPro" id="IPR041373">
    <property type="entry name" value="RT_RNaseH"/>
</dbReference>
<dbReference type="AlphaFoldDB" id="A0ABD0Z532"/>
<dbReference type="SUPFAM" id="SSF56672">
    <property type="entry name" value="DNA/RNA polymerases"/>
    <property type="match status" value="1"/>
</dbReference>
<dbReference type="InterPro" id="IPR041588">
    <property type="entry name" value="Integrase_H2C2"/>
</dbReference>
<dbReference type="PANTHER" id="PTHR37984:SF5">
    <property type="entry name" value="PROTEIN NYNRIN-LIKE"/>
    <property type="match status" value="1"/>
</dbReference>
<comment type="caution">
    <text evidence="10">The sequence shown here is derived from an EMBL/GenBank/DDBJ whole genome shotgun (WGS) entry which is preliminary data.</text>
</comment>
<dbReference type="CDD" id="cd09274">
    <property type="entry name" value="RNase_HI_RT_Ty3"/>
    <property type="match status" value="1"/>
</dbReference>
<sequence length="393" mass="45295">MLNLIHLRVSAGDAMERCQEHCAIWSELGGKGELQVVGSVHSVIQAIMNVGGPAEVLVTVIAESRYSTMERELLGVVWVIEHFRLYLFGREFLVRTVHKPLLWVDKLKETSARVTRWKERLAAYTFRITHIRDREYYTRHFIPANFDLSILEDLDREPELVGQPGGGEEPPNRLLRVVITGVNDKRLQLILEETDGTDIETSCHWYKQLVTITMKIGQEVVDTNIWDVVNQIIVPHKEYRVFSRSPRLVGLLEGVYALGRVAAQSTLIRCTRQLQTVEDEQRRREIVEEYHKGPTNHRGLNETIAHLCRTYYWVAMEKTVRDVLGICRVCNRAKYDSVPEITPQQVTPFLLNTLEEVQGGIWYWEGCKVITLLDIATKFAQREEDRVLTPPIP</sequence>
<evidence type="ECO:0000259" key="8">
    <source>
        <dbReference type="Pfam" id="PF17917"/>
    </source>
</evidence>
<dbReference type="GO" id="GO:0003964">
    <property type="term" value="F:RNA-directed DNA polymerase activity"/>
    <property type="evidence" value="ECO:0007669"/>
    <property type="project" value="UniProtKB-KW"/>
</dbReference>
<dbReference type="InterPro" id="IPR043502">
    <property type="entry name" value="DNA/RNA_pol_sf"/>
</dbReference>
<evidence type="ECO:0000256" key="6">
    <source>
        <dbReference type="ARBA" id="ARBA00022801"/>
    </source>
</evidence>
<dbReference type="PANTHER" id="PTHR37984">
    <property type="entry name" value="PROTEIN CBG26694"/>
    <property type="match status" value="1"/>
</dbReference>
<organism evidence="10 11">
    <name type="scientific">Ranatra chinensis</name>
    <dbReference type="NCBI Taxonomy" id="642074"/>
    <lineage>
        <taxon>Eukaryota</taxon>
        <taxon>Metazoa</taxon>
        <taxon>Ecdysozoa</taxon>
        <taxon>Arthropoda</taxon>
        <taxon>Hexapoda</taxon>
        <taxon>Insecta</taxon>
        <taxon>Pterygota</taxon>
        <taxon>Neoptera</taxon>
        <taxon>Paraneoptera</taxon>
        <taxon>Hemiptera</taxon>
        <taxon>Heteroptera</taxon>
        <taxon>Panheteroptera</taxon>
        <taxon>Nepomorpha</taxon>
        <taxon>Nepidae</taxon>
        <taxon>Ranatrinae</taxon>
        <taxon>Ranatra</taxon>
    </lineage>
</organism>
<evidence type="ECO:0000313" key="10">
    <source>
        <dbReference type="EMBL" id="KAL1131198.1"/>
    </source>
</evidence>
<dbReference type="GO" id="GO:0016787">
    <property type="term" value="F:hydrolase activity"/>
    <property type="evidence" value="ECO:0007669"/>
    <property type="project" value="UniProtKB-KW"/>
</dbReference>
<keyword evidence="4" id="KW-0540">Nuclease</keyword>
<feature type="domain" description="Reverse transcriptase RNase H-like" evidence="8">
    <location>
        <begin position="62"/>
        <end position="124"/>
    </location>
</feature>
<keyword evidence="3" id="KW-0548">Nucleotidyltransferase</keyword>
<protein>
    <recommendedName>
        <fullName evidence="1">RNA-directed DNA polymerase</fullName>
        <ecNumber evidence="1">2.7.7.49</ecNumber>
    </recommendedName>
</protein>